<dbReference type="InterPro" id="IPR026891">
    <property type="entry name" value="Fn3-like"/>
</dbReference>
<dbReference type="Gene3D" id="3.40.50.1700">
    <property type="entry name" value="Glycoside hydrolase family 3 C-terminal domain"/>
    <property type="match status" value="1"/>
</dbReference>
<evidence type="ECO:0000256" key="5">
    <source>
        <dbReference type="ARBA" id="ARBA00012744"/>
    </source>
</evidence>
<dbReference type="Gene3D" id="3.20.20.300">
    <property type="entry name" value="Glycoside hydrolase, family 3, N-terminal domain"/>
    <property type="match status" value="1"/>
</dbReference>
<evidence type="ECO:0000256" key="3">
    <source>
        <dbReference type="ARBA" id="ARBA00004987"/>
    </source>
</evidence>
<dbReference type="EMBL" id="JAQQWE010000003">
    <property type="protein sequence ID" value="KAK7959363.1"/>
    <property type="molecule type" value="Genomic_DNA"/>
</dbReference>
<dbReference type="InterPro" id="IPR050288">
    <property type="entry name" value="Cellulose_deg_GH3"/>
</dbReference>
<evidence type="ECO:0000256" key="6">
    <source>
        <dbReference type="ARBA" id="ARBA00022525"/>
    </source>
</evidence>
<evidence type="ECO:0000256" key="1">
    <source>
        <dbReference type="ARBA" id="ARBA00000448"/>
    </source>
</evidence>
<dbReference type="Pfam" id="PF01915">
    <property type="entry name" value="Glyco_hydro_3_C"/>
    <property type="match status" value="1"/>
</dbReference>
<dbReference type="RefSeq" id="XP_066703066.1">
    <property type="nucleotide sequence ID" value="XM_066840439.1"/>
</dbReference>
<keyword evidence="6" id="KW-0964">Secreted</keyword>
<evidence type="ECO:0000313" key="16">
    <source>
        <dbReference type="EMBL" id="KAK7959363.1"/>
    </source>
</evidence>
<evidence type="ECO:0000256" key="2">
    <source>
        <dbReference type="ARBA" id="ARBA00004613"/>
    </source>
</evidence>
<comment type="caution">
    <text evidence="16">The sequence shown here is derived from an EMBL/GenBank/DDBJ whole genome shotgun (WGS) entry which is preliminary data.</text>
</comment>
<gene>
    <name evidence="16" type="ORF">PG986_004217</name>
</gene>
<proteinExistence type="inferred from homology"/>
<comment type="pathway">
    <text evidence="3">Glycan metabolism; cellulose degradation.</text>
</comment>
<evidence type="ECO:0000256" key="13">
    <source>
        <dbReference type="ARBA" id="ARBA00023326"/>
    </source>
</evidence>
<name>A0ABR1QM70_9PEZI</name>
<sequence length="836" mass="90012">MSRKEGLPTSRVTTTTKADRWNVAASSPANPPLEFLDYPAPFASSSACSSSWWLYSNAYWPARPWWRAPLARSPLTPSSTGESPPVYPSPEGQGLGDWQDAYAKAQALVGQMTLEEKVSLTGGVRANNLCSGNIPAISRLNFPGLCLSDGPAGVRSTNYVSSWPSGISAGASWNRNLTRQRGVEMALEFKRKGVQVPLGPVVGPLGRIATGGRNWEGFANDPYLAGILVADTVEGMQSTGVVASTKHFIMNEQERNRNPEGNVEAVSSNLDDKTMHELYLWPFQDAVKAGTGSIMCSYQRTNNSYGCANSKTQNGLLKTELGFQGYVVTDWGAQHSGVATALAGLDMVMPSGSQFWGDKLVQAVTNGSVPESRIDDMATRILSTWYKFNQDTDFPAPGIGMPPNLAAPHERIIGRSASGKPVLLQGAIESHVLLKNINNALPLKEPKQLSIFGYSARGFDRYTPSSLSWNDGGEALGPGDQIRNGPGFNDVIHSQIASNGTLLSGGGSGATQPAYLSSAFEALSQRAYEDGTNIWWDFVNPNPQVDPTSDACIVDVNAYAAEGWDRVGLQDDYTDNLIKNVASKCANTIVVFQNAGVRLVDGFVDHPNVTALIFAHLPGQDSGRALASILYGDANPSGKLPYSVPHTESDWGPIANETRPEGIYVNFPQSDFDEGVFIDYRAFDKQGIEPRYEFGFGLSYTTFNYTDVQAAAESSINTDAYPTGLIESGGQIDLWDVVAQVSATVTNTGDVAGAEVAQLYVGIPGDSNDTPVRQLRGFAKPTLAPGESTTVEFPLNRRDLSTWDVAAQNWKLQKGEYKIYVGSSSRSLPLTTTLTI</sequence>
<dbReference type="InterPro" id="IPR036962">
    <property type="entry name" value="Glyco_hydro_3_N_sf"/>
</dbReference>
<reference evidence="16 17" key="1">
    <citation type="submission" date="2023-01" db="EMBL/GenBank/DDBJ databases">
        <title>Analysis of 21 Apiospora genomes using comparative genomics revels a genus with tremendous synthesis potential of carbohydrate active enzymes and secondary metabolites.</title>
        <authorList>
            <person name="Sorensen T."/>
        </authorList>
    </citation>
    <scope>NUCLEOTIDE SEQUENCE [LARGE SCALE GENOMIC DNA]</scope>
    <source>
        <strain evidence="16 17">CBS 24483</strain>
    </source>
</reference>
<keyword evidence="7" id="KW-0732">Signal</keyword>
<evidence type="ECO:0000256" key="7">
    <source>
        <dbReference type="ARBA" id="ARBA00022729"/>
    </source>
</evidence>
<protein>
    <recommendedName>
        <fullName evidence="5">beta-glucosidase</fullName>
        <ecNumber evidence="5">3.2.1.21</ecNumber>
    </recommendedName>
</protein>
<keyword evidence="12" id="KW-0326">Glycosidase</keyword>
<evidence type="ECO:0000256" key="14">
    <source>
        <dbReference type="SAM" id="MobiDB-lite"/>
    </source>
</evidence>
<comment type="subcellular location">
    <subcellularLocation>
        <location evidence="2">Secreted</location>
    </subcellularLocation>
</comment>
<keyword evidence="8" id="KW-0378">Hydrolase</keyword>
<evidence type="ECO:0000256" key="4">
    <source>
        <dbReference type="ARBA" id="ARBA00005336"/>
    </source>
</evidence>
<evidence type="ECO:0000256" key="11">
    <source>
        <dbReference type="ARBA" id="ARBA00023277"/>
    </source>
</evidence>
<evidence type="ECO:0000259" key="15">
    <source>
        <dbReference type="SMART" id="SM01217"/>
    </source>
</evidence>
<dbReference type="Proteomes" id="UP001391051">
    <property type="component" value="Unassembled WGS sequence"/>
</dbReference>
<dbReference type="SUPFAM" id="SSF51445">
    <property type="entry name" value="(Trans)glycosidases"/>
    <property type="match status" value="1"/>
</dbReference>
<dbReference type="PRINTS" id="PR00133">
    <property type="entry name" value="GLHYDRLASE3"/>
</dbReference>
<evidence type="ECO:0000256" key="12">
    <source>
        <dbReference type="ARBA" id="ARBA00023295"/>
    </source>
</evidence>
<dbReference type="InterPro" id="IPR002772">
    <property type="entry name" value="Glyco_hydro_3_C"/>
</dbReference>
<evidence type="ECO:0000256" key="8">
    <source>
        <dbReference type="ARBA" id="ARBA00022801"/>
    </source>
</evidence>
<feature type="domain" description="Fibronectin type III-like" evidence="15">
    <location>
        <begin position="755"/>
        <end position="825"/>
    </location>
</feature>
<comment type="catalytic activity">
    <reaction evidence="1">
        <text>Hydrolysis of terminal, non-reducing beta-D-glucosyl residues with release of beta-D-glucose.</text>
        <dbReference type="EC" id="3.2.1.21"/>
    </reaction>
</comment>
<feature type="region of interest" description="Disordered" evidence="14">
    <location>
        <begin position="1"/>
        <end position="28"/>
    </location>
</feature>
<dbReference type="GeneID" id="92073501"/>
<dbReference type="InterPro" id="IPR036881">
    <property type="entry name" value="Glyco_hydro_3_C_sf"/>
</dbReference>
<dbReference type="SUPFAM" id="SSF52279">
    <property type="entry name" value="Beta-D-glucan exohydrolase, C-terminal domain"/>
    <property type="match status" value="1"/>
</dbReference>
<dbReference type="PANTHER" id="PTHR42715">
    <property type="entry name" value="BETA-GLUCOSIDASE"/>
    <property type="match status" value="1"/>
</dbReference>
<dbReference type="InterPro" id="IPR001764">
    <property type="entry name" value="Glyco_hydro_3_N"/>
</dbReference>
<organism evidence="16 17">
    <name type="scientific">Apiospora aurea</name>
    <dbReference type="NCBI Taxonomy" id="335848"/>
    <lineage>
        <taxon>Eukaryota</taxon>
        <taxon>Fungi</taxon>
        <taxon>Dikarya</taxon>
        <taxon>Ascomycota</taxon>
        <taxon>Pezizomycotina</taxon>
        <taxon>Sordariomycetes</taxon>
        <taxon>Xylariomycetidae</taxon>
        <taxon>Amphisphaeriales</taxon>
        <taxon>Apiosporaceae</taxon>
        <taxon>Apiospora</taxon>
    </lineage>
</organism>
<keyword evidence="10" id="KW-0325">Glycoprotein</keyword>
<evidence type="ECO:0000313" key="17">
    <source>
        <dbReference type="Proteomes" id="UP001391051"/>
    </source>
</evidence>
<accession>A0ABR1QM70</accession>
<dbReference type="Pfam" id="PF00933">
    <property type="entry name" value="Glyco_hydro_3"/>
    <property type="match status" value="1"/>
</dbReference>
<dbReference type="EC" id="3.2.1.21" evidence="5"/>
<keyword evidence="17" id="KW-1185">Reference proteome</keyword>
<dbReference type="Gene3D" id="2.60.40.10">
    <property type="entry name" value="Immunoglobulins"/>
    <property type="match status" value="1"/>
</dbReference>
<dbReference type="SMART" id="SM01217">
    <property type="entry name" value="Fn3_like"/>
    <property type="match status" value="1"/>
</dbReference>
<keyword evidence="9" id="KW-0136">Cellulose degradation</keyword>
<keyword evidence="11" id="KW-0119">Carbohydrate metabolism</keyword>
<comment type="similarity">
    <text evidence="4">Belongs to the glycosyl hydrolase 3 family.</text>
</comment>
<dbReference type="Pfam" id="PF14310">
    <property type="entry name" value="Fn3-like"/>
    <property type="match status" value="1"/>
</dbReference>
<evidence type="ECO:0000256" key="10">
    <source>
        <dbReference type="ARBA" id="ARBA00023180"/>
    </source>
</evidence>
<dbReference type="InterPro" id="IPR017853">
    <property type="entry name" value="GH"/>
</dbReference>
<dbReference type="PANTHER" id="PTHR42715:SF5">
    <property type="entry name" value="BETA-GLUCOSIDASE M-RELATED"/>
    <property type="match status" value="1"/>
</dbReference>
<keyword evidence="13" id="KW-0624">Polysaccharide degradation</keyword>
<dbReference type="InterPro" id="IPR013783">
    <property type="entry name" value="Ig-like_fold"/>
</dbReference>
<evidence type="ECO:0000256" key="9">
    <source>
        <dbReference type="ARBA" id="ARBA00023001"/>
    </source>
</evidence>